<evidence type="ECO:0000313" key="4">
    <source>
        <dbReference type="EMBL" id="TGD98681.1"/>
    </source>
</evidence>
<dbReference type="CDD" id="cd04301">
    <property type="entry name" value="NAT_SF"/>
    <property type="match status" value="1"/>
</dbReference>
<dbReference type="EC" id="2.3.1.-" evidence="4"/>
<dbReference type="EMBL" id="SRLB01000010">
    <property type="protein sequence ID" value="TGD98681.1"/>
    <property type="molecule type" value="Genomic_DNA"/>
</dbReference>
<keyword evidence="2 4" id="KW-0012">Acyltransferase</keyword>
<proteinExistence type="predicted"/>
<dbReference type="InterPro" id="IPR016181">
    <property type="entry name" value="Acyl_CoA_acyltransferase"/>
</dbReference>
<keyword evidence="1 4" id="KW-0808">Transferase</keyword>
<dbReference type="Proteomes" id="UP000297535">
    <property type="component" value="Unassembled WGS sequence"/>
</dbReference>
<organism evidence="4 5">
    <name type="scientific">Methylobacterium nonmethylotrophicum</name>
    <dbReference type="NCBI Taxonomy" id="1141884"/>
    <lineage>
        <taxon>Bacteria</taxon>
        <taxon>Pseudomonadati</taxon>
        <taxon>Pseudomonadota</taxon>
        <taxon>Alphaproteobacteria</taxon>
        <taxon>Hyphomicrobiales</taxon>
        <taxon>Methylobacteriaceae</taxon>
        <taxon>Methylobacterium</taxon>
    </lineage>
</organism>
<comment type="caution">
    <text evidence="4">The sequence shown here is derived from an EMBL/GenBank/DDBJ whole genome shotgun (WGS) entry which is preliminary data.</text>
</comment>
<sequence length="140" mass="15311">MMPTFREIEDADVPAVIVLWHESGVARPWNDPATDIAFARRGPHGTVLVAEIDGRVVASAMAGEDGHRGWLYYVAVAPDQQGTGLGRRMVAAAEAWLAARGVWKVQLLVRRENAAVLGFYDHLGYRDTNSVCLQKVIAKA</sequence>
<dbReference type="PROSITE" id="PS51186">
    <property type="entry name" value="GNAT"/>
    <property type="match status" value="1"/>
</dbReference>
<dbReference type="Pfam" id="PF00583">
    <property type="entry name" value="Acetyltransf_1"/>
    <property type="match status" value="1"/>
</dbReference>
<dbReference type="NCBIfam" id="NF002959">
    <property type="entry name" value="PRK03624.1"/>
    <property type="match status" value="1"/>
</dbReference>
<protein>
    <submittedName>
        <fullName evidence="4">GNAT family acetyltransferase</fullName>
        <ecNumber evidence="4">2.3.1.-</ecNumber>
    </submittedName>
</protein>
<dbReference type="InterPro" id="IPR050832">
    <property type="entry name" value="Bact_Acetyltransf"/>
</dbReference>
<dbReference type="GO" id="GO:0016747">
    <property type="term" value="F:acyltransferase activity, transferring groups other than amino-acyl groups"/>
    <property type="evidence" value="ECO:0007669"/>
    <property type="project" value="InterPro"/>
</dbReference>
<dbReference type="Gene3D" id="3.40.630.30">
    <property type="match status" value="1"/>
</dbReference>
<feature type="domain" description="N-acetyltransferase" evidence="3">
    <location>
        <begin position="3"/>
        <end position="140"/>
    </location>
</feature>
<reference evidence="4 5" key="1">
    <citation type="submission" date="2019-04" db="EMBL/GenBank/DDBJ databases">
        <authorList>
            <person name="Feng G."/>
            <person name="Zhu H."/>
        </authorList>
    </citation>
    <scope>NUCLEOTIDE SEQUENCE [LARGE SCALE GENOMIC DNA]</scope>
    <source>
        <strain evidence="4 5">6HR-1</strain>
    </source>
</reference>
<dbReference type="RefSeq" id="WP_135415489.1">
    <property type="nucleotide sequence ID" value="NZ_SRLB01000010.1"/>
</dbReference>
<dbReference type="SUPFAM" id="SSF55729">
    <property type="entry name" value="Acyl-CoA N-acyltransferases (Nat)"/>
    <property type="match status" value="1"/>
</dbReference>
<dbReference type="PANTHER" id="PTHR43877:SF2">
    <property type="entry name" value="AMINOALKYLPHOSPHONATE N-ACETYLTRANSFERASE-RELATED"/>
    <property type="match status" value="1"/>
</dbReference>
<keyword evidence="5" id="KW-1185">Reference proteome</keyword>
<evidence type="ECO:0000259" key="3">
    <source>
        <dbReference type="PROSITE" id="PS51186"/>
    </source>
</evidence>
<evidence type="ECO:0000256" key="1">
    <source>
        <dbReference type="ARBA" id="ARBA00022679"/>
    </source>
</evidence>
<dbReference type="OrthoDB" id="1821130at2"/>
<evidence type="ECO:0000313" key="5">
    <source>
        <dbReference type="Proteomes" id="UP000297535"/>
    </source>
</evidence>
<name>A0A4Z0NPC9_9HYPH</name>
<dbReference type="AlphaFoldDB" id="A0A4Z0NPC9"/>
<gene>
    <name evidence="4" type="ORF">EU555_15185</name>
</gene>
<evidence type="ECO:0000256" key="2">
    <source>
        <dbReference type="ARBA" id="ARBA00023315"/>
    </source>
</evidence>
<dbReference type="InterPro" id="IPR000182">
    <property type="entry name" value="GNAT_dom"/>
</dbReference>
<dbReference type="PANTHER" id="PTHR43877">
    <property type="entry name" value="AMINOALKYLPHOSPHONATE N-ACETYLTRANSFERASE-RELATED-RELATED"/>
    <property type="match status" value="1"/>
</dbReference>
<accession>A0A4Z0NPC9</accession>